<accession>A0AAJ4W6V9</accession>
<organism evidence="5 6">
    <name type="scientific">Myroides profundi</name>
    <dbReference type="NCBI Taxonomy" id="480520"/>
    <lineage>
        <taxon>Bacteria</taxon>
        <taxon>Pseudomonadati</taxon>
        <taxon>Bacteroidota</taxon>
        <taxon>Flavobacteriia</taxon>
        <taxon>Flavobacteriales</taxon>
        <taxon>Flavobacteriaceae</taxon>
        <taxon>Myroides</taxon>
    </lineage>
</organism>
<dbReference type="InterPro" id="IPR003284">
    <property type="entry name" value="Sal_SpvB"/>
</dbReference>
<dbReference type="GO" id="GO:0005576">
    <property type="term" value="C:extracellular region"/>
    <property type="evidence" value="ECO:0007669"/>
    <property type="project" value="UniProtKB-SubCell"/>
</dbReference>
<dbReference type="KEGG" id="mpw:MPR_1291"/>
<feature type="domain" description="Insecticide toxin TcdB middle/N-terminal" evidence="4">
    <location>
        <begin position="861"/>
        <end position="960"/>
    </location>
</feature>
<dbReference type="RefSeq" id="WP_041890416.1">
    <property type="nucleotide sequence ID" value="NZ_CP010817.1"/>
</dbReference>
<dbReference type="PANTHER" id="PTHR32305">
    <property type="match status" value="1"/>
</dbReference>
<dbReference type="GO" id="GO:0005737">
    <property type="term" value="C:cytoplasm"/>
    <property type="evidence" value="ECO:0007669"/>
    <property type="project" value="InterPro"/>
</dbReference>
<dbReference type="NCBIfam" id="TIGR03696">
    <property type="entry name" value="Rhs_assc_core"/>
    <property type="match status" value="1"/>
</dbReference>
<dbReference type="InterPro" id="IPR028994">
    <property type="entry name" value="Integrin_alpha_N"/>
</dbReference>
<evidence type="ECO:0000256" key="1">
    <source>
        <dbReference type="ARBA" id="ARBA00004613"/>
    </source>
</evidence>
<dbReference type="SUPFAM" id="SSF69318">
    <property type="entry name" value="Integrin alpha N-terminal domain"/>
    <property type="match status" value="1"/>
</dbReference>
<comment type="subcellular location">
    <subcellularLocation>
        <location evidence="1">Secreted</location>
    </subcellularLocation>
</comment>
<dbReference type="InterPro" id="IPR050708">
    <property type="entry name" value="T6SS_VgrG/RHS"/>
</dbReference>
<keyword evidence="3" id="KW-0843">Virulence</keyword>
<dbReference type="InterPro" id="IPR031325">
    <property type="entry name" value="RHS_repeat"/>
</dbReference>
<dbReference type="Pfam" id="PF12256">
    <property type="entry name" value="TcdB_toxin_midN"/>
    <property type="match status" value="1"/>
</dbReference>
<dbReference type="Gene3D" id="2.180.10.10">
    <property type="entry name" value="RHS repeat-associated core"/>
    <property type="match status" value="1"/>
</dbReference>
<name>A0AAJ4W6V9_MYRPR</name>
<proteinExistence type="predicted"/>
<gene>
    <name evidence="5" type="ORF">SAMN04488089_12017</name>
</gene>
<keyword evidence="6" id="KW-1185">Reference proteome</keyword>
<dbReference type="InterPro" id="IPR022385">
    <property type="entry name" value="Rhs_assc_core"/>
</dbReference>
<comment type="caution">
    <text evidence="5">The sequence shown here is derived from an EMBL/GenBank/DDBJ whole genome shotgun (WGS) entry which is preliminary data.</text>
</comment>
<dbReference type="NCBIfam" id="TIGR01643">
    <property type="entry name" value="YD_repeat_2x"/>
    <property type="match status" value="1"/>
</dbReference>
<dbReference type="Pfam" id="PF03534">
    <property type="entry name" value="SpvB"/>
    <property type="match status" value="1"/>
</dbReference>
<evidence type="ECO:0000256" key="3">
    <source>
        <dbReference type="ARBA" id="ARBA00023026"/>
    </source>
</evidence>
<dbReference type="InterPro" id="IPR006530">
    <property type="entry name" value="YD"/>
</dbReference>
<evidence type="ECO:0000313" key="5">
    <source>
        <dbReference type="EMBL" id="SER58203.1"/>
    </source>
</evidence>
<keyword evidence="2" id="KW-0964">Secreted</keyword>
<dbReference type="InterPro" id="IPR022045">
    <property type="entry name" value="TcdB_toxin_mid/N"/>
</dbReference>
<dbReference type="EMBL" id="FOFY01000020">
    <property type="protein sequence ID" value="SER58203.1"/>
    <property type="molecule type" value="Genomic_DNA"/>
</dbReference>
<dbReference type="PANTHER" id="PTHR32305:SF15">
    <property type="entry name" value="PROTEIN RHSA-RELATED"/>
    <property type="match status" value="1"/>
</dbReference>
<reference evidence="5 6" key="1">
    <citation type="submission" date="2016-10" db="EMBL/GenBank/DDBJ databases">
        <authorList>
            <person name="Varghese N."/>
            <person name="Submissions S."/>
        </authorList>
    </citation>
    <scope>NUCLEOTIDE SEQUENCE [LARGE SCALE GENOMIC DNA]</scope>
    <source>
        <strain evidence="6">DSM 19823 / KCTC 23066 / CCTCC M 208030 / D25</strain>
    </source>
</reference>
<dbReference type="Pfam" id="PF05593">
    <property type="entry name" value="RHS_repeat"/>
    <property type="match status" value="1"/>
</dbReference>
<dbReference type="Proteomes" id="UP000183496">
    <property type="component" value="Unassembled WGS sequence"/>
</dbReference>
<evidence type="ECO:0000313" key="6">
    <source>
        <dbReference type="Proteomes" id="UP000183496"/>
    </source>
</evidence>
<evidence type="ECO:0000256" key="2">
    <source>
        <dbReference type="ARBA" id="ARBA00022525"/>
    </source>
</evidence>
<protein>
    <submittedName>
        <fullName evidence="5">RHS repeat-associated core domain-containing protein</fullName>
    </submittedName>
</protein>
<evidence type="ECO:0000259" key="4">
    <source>
        <dbReference type="Pfam" id="PF12256"/>
    </source>
</evidence>
<sequence length="2248" mass="253769">MLKNTYIILLLFSIFSITIKAQTQSIPLQMDTSGYKENQTKSPMAMAFSAAVTSSPTDTLPSVLGELSVNGQGGLNYTIAIDVIKGVNNFSPNLGLTYNSQSSDGIAGIGWSLLGLSSINVGGKSEEVDGVVRGVQFDGKDPYYLDGQRLLSDDNKNYTTQLFSKIKIEKLANNKEFIVRYPNGKIAWYTELVAGSYMITQISDSYNNRVYYDYLVESNKIYLTKISYGGTNKTDAPFFVSVNYKNTKVQLSKYYRGQKVTSSKVVDNIKIEYKNGSSLQLYRLYKLSYDYIHQDTKERLIQVDIENDKKEKLNPLKFKYNSSENTIVTHIESKNIGTPKTTFKIGSVSIGDFSGNGQLYPIYESIENEATEDKEKVTLWASNDKGSSSSYTKSRLLFNGKALVNRTLNGKTQSVVSKGDLLIQMGIDYADTNYGKDRFTLYFKDLSNQSGVDSDQKTIKFELTTLAKKAKEGVIYVDDRPKIRDDEYMDRDEIPIYPHNQDLVPDKENRRYLFGDFNNDGLVDLLIFQPNNYYASFGVYFCEIGKQQRNNQTIQLTNLKVSGDLVKDLGTKVFTIEFDGDGLPEFLFVNNSGKFSIAKLDIENKSLNVLNTPIKEFKGYTEKTPLVFGDFNGDGLTDIIYPKRVYDVESDGVNKVFNGIRDHQHLWYSYTSTGSNFIVKDKDFTKQRLVYINPSQKNVLRRYNTWDKVWSGKMDKYSYTEYGASNIMAMDVDGDGITDIVSFQKMGAIEYDLKSKNLLNAKLKDSEGTSLFDGIRVFQVKNDSNQDFLVKAQPLKGDVNLWGETTVSLYNTKISLFSFVYSRSDYNDLNKYKTGLVINDPVTKLETKYIFSQDNFLETQISEIDNNSGAKQVIEYRPLSEDYNTVQEKIYTYSDLNLPFPYYVHKANGMYYLVHKVNTKFDGKTLTKEYRYHNAIQHLQGKGFMGFQKTITSDIYESVQTDKGTHLLKDMYRGVFWTVEMKDPLMDNALVSSTYGSLDESNFLQKTLYTNKRFDKTKNRYFIETTKEEFVDYLNGFKSIKNFTFDTSVDILLTKSDTEYYSPNDNGQGYKLTGKITEEYTYTPEFKFGNEGGFFYGKFKSIKKTSTRGSDVFTSREENTYSAQGGVLVSKKFGNGTLSALTTEYTYMPFGGIASEKTYSDNISPLVTSFTYDGTKRFVISTVAPNALKTSTTYDIIGRVLTQKDALGRETKYIYDSWGNANTVIDYLKNKIITSKSTKDLVQGSKYSIEVSSNTGSQTFTYYDVLDRVLGTKTKSLNGKWVFTSTEYDVYGNVVRESQPYYQGETVKWNYTLYDRLNRPIEVVDYRGKSIKTEYEKNKVTVQDGHKKIAKWVDAQGLVLKTQDQGGVIENSYHANGSLKQSNYEGIFTKIEIDGWGNKIKLIDPSAGTYTYKYDNLNRVVQTTTPRGGKTIYEYDEVGNLKKEKTDGGSDEKTNIDIEYVYDKATQLPTEIKGNYNGAKFSYKTNYNQNQFYNIESIVETTPKFTYTKSFVYDKEGRVSQTKIATNVLGVSGIASSTIKNIYDKNSGGLLVEQRDITNDKAIWRLNEQTAFGASKKLTLGNGFVIDNQYDVNDYLTSIKQKYQSKIIVDIDYNYDAKRGTLSQRNSKLFGKNEQFTYDDLDRLLKETTNGSVINEYTYDFRGRVTSNTEVGKYNYNDTDYRLENINFNEKGSKMLQARGFVNVKYNAFKSPYELILDKKTKIEYDFSILKGRFASYYGSLESKDKQPIQKYYSSDKAIEIIISKDKTQIVSYITGDAYSANYIQIDEVKSGVIDASPKNYYLHRDNLQSIIGISDINGNIVEQRFFDAWGNLKGAKIGGTDVKINQFGWATSLLLDRGYTGHEHLYTVGLIHMNGRIYDPQLRRFMSPDNFVQDNTNTQSYNRYGYVLNNPLLYTDPSGEIIPILIGIGVGIVMNGIMNSVNKVPFFYGAGKAGVMGGISGAISFGIGSLVTNSIVQAGLHGVTSGAMSEIQGGKFITGLASGIVSSLISSGVEKLGKPTSNIKLNKQQLKATMLVAGGVSGGISSSIAGGDFWKGMQQGLITSGLNHVAHLITEQIEISKIDSRLKEKGYNPDDPAYDLFRDKSSKLVNEFAKKVLPEYYEAANGPELVITENLVTKGGQALDGQVQGSLISENGVYTYNGIIKINTTIFNTYRQTALTILHEFSHVIDIVSGARQKWFNAYGKEASLAITEVKAYELEQIWGGIINYNTTYLNFKKQFDDNNWSF</sequence>